<sequence>HTHTHTHEVCISCNFVSRFLSLQILTIVCKSCLSSVTVALDALLSLTDIFWSLTCNLCPPK</sequence>
<protein>
    <submittedName>
        <fullName evidence="1">Putative ovule protein</fullName>
    </submittedName>
</protein>
<dbReference type="AlphaFoldDB" id="A0A0V0GFK3"/>
<feature type="non-terminal residue" evidence="1">
    <location>
        <position position="1"/>
    </location>
</feature>
<name>A0A0V0GFK3_SOLCH</name>
<proteinExistence type="predicted"/>
<organism evidence="1">
    <name type="scientific">Solanum chacoense</name>
    <name type="common">Chaco potato</name>
    <dbReference type="NCBI Taxonomy" id="4108"/>
    <lineage>
        <taxon>Eukaryota</taxon>
        <taxon>Viridiplantae</taxon>
        <taxon>Streptophyta</taxon>
        <taxon>Embryophyta</taxon>
        <taxon>Tracheophyta</taxon>
        <taxon>Spermatophyta</taxon>
        <taxon>Magnoliopsida</taxon>
        <taxon>eudicotyledons</taxon>
        <taxon>Gunneridae</taxon>
        <taxon>Pentapetalae</taxon>
        <taxon>asterids</taxon>
        <taxon>lamiids</taxon>
        <taxon>Solanales</taxon>
        <taxon>Solanaceae</taxon>
        <taxon>Solanoideae</taxon>
        <taxon>Solaneae</taxon>
        <taxon>Solanum</taxon>
    </lineage>
</organism>
<evidence type="ECO:0000313" key="1">
    <source>
        <dbReference type="EMBL" id="JAP07004.1"/>
    </source>
</evidence>
<accession>A0A0V0GFK3</accession>
<reference evidence="1" key="1">
    <citation type="submission" date="2015-12" db="EMBL/GenBank/DDBJ databases">
        <title>Gene expression during late stages of embryo sac development: a critical building block for successful pollen-pistil interactions.</title>
        <authorList>
            <person name="Liu Y."/>
            <person name="Joly V."/>
            <person name="Sabar M."/>
            <person name="Matton D.P."/>
        </authorList>
    </citation>
    <scope>NUCLEOTIDE SEQUENCE</scope>
</reference>
<dbReference type="EMBL" id="GEDG01039723">
    <property type="protein sequence ID" value="JAP07004.1"/>
    <property type="molecule type" value="Transcribed_RNA"/>
</dbReference>